<comment type="subunit">
    <text evidence="7 8">Component of the eukaryotic translation initiation factor 3 (eIF-3) complex.</text>
</comment>
<comment type="subcellular location">
    <subcellularLocation>
        <location evidence="7 8">Cytoplasm</location>
    </subcellularLocation>
</comment>
<dbReference type="RefSeq" id="XP_055885945.1">
    <property type="nucleotide sequence ID" value="XM_056029970.1"/>
</dbReference>
<dbReference type="InterPro" id="IPR000717">
    <property type="entry name" value="PCI_dom"/>
</dbReference>
<proteinExistence type="inferred from homology"/>
<dbReference type="InterPro" id="IPR018957">
    <property type="entry name" value="Znf_C3HC4_RING-type"/>
</dbReference>
<dbReference type="GO" id="GO:0008270">
    <property type="term" value="F:zinc ion binding"/>
    <property type="evidence" value="ECO:0007669"/>
    <property type="project" value="UniProtKB-KW"/>
</dbReference>
<reference evidence="13" key="1">
    <citation type="submission" date="2025-08" db="UniProtKB">
        <authorList>
            <consortium name="RefSeq"/>
        </authorList>
    </citation>
    <scope>IDENTIFICATION</scope>
</reference>
<sequence length="534" mass="62180">MAEFDLTTTLGQYLDRHLVFPLLEFLTVKGACKQRHVETSKDMTCSICFEKVKEISTNSYFAIQENCNHCFCFNCLGLWQNNTAMANNEACPVCRTPSGYVINYEYWVTCPKSKRALIAEVQRLELYDEKEMLMGKLDLLSNTNMVDFAMDVHRNLYPDQAVPQVLKDKRQEVVAQLKNLQAKTDSITEIFEQQEVQRQIQASRDGRQLYDFLSKEYGFKHDMINTLYDYAKFQYECGNYSGAAEFLYFVRVLIPPNDRNFLNACWGKLASEILMQNWDYALEDLNKVKDLIDGNSFNSDLMTLQQRTWVIHWSLFVYFNHPKGRDLIIDQFLYTPTYLNAIQTTCPHVLRYLTTAVITNKQRRRAVLKDLVKVIQQESYTYKDPITEFVQCLYVDFDFDGAQKKLRECETVLYNDFFLVACLEDFIENARLLIFETFCRIHECISISMLAEKLNMSPDEAEKWIVNLIRNARLDAKIDSKLGHVVMGTQAVSPYQQVIEKTKNLSFRSQMLALNIEKKLGNRGGQDNQWAGQE</sequence>
<name>A0A9W3AF51_BIOGL</name>
<dbReference type="InterPro" id="IPR017907">
    <property type="entry name" value="Znf_RING_CS"/>
</dbReference>
<dbReference type="GO" id="GO:0001732">
    <property type="term" value="P:formation of cytoplasmic translation initiation complex"/>
    <property type="evidence" value="ECO:0007669"/>
    <property type="project" value="UniProtKB-UniRule"/>
</dbReference>
<evidence type="ECO:0000256" key="2">
    <source>
        <dbReference type="ARBA" id="ARBA00022540"/>
    </source>
</evidence>
<evidence type="ECO:0000256" key="4">
    <source>
        <dbReference type="ARBA" id="ARBA00022771"/>
    </source>
</evidence>
<comment type="function">
    <text evidence="7">Component of the eukaryotic translation initiation factor 3 (eIF-3) complex, which is involved in protein synthesis of a specialized repertoire of mRNAs and, together with other initiation factors, stimulates binding of mRNA and methionyl-tRNAi to the 40S ribosome. The eIF-3 complex specifically targets and initiates translation of a subset of mRNAs involved in cell proliferation.</text>
</comment>
<dbReference type="PROSITE" id="PS50250">
    <property type="entry name" value="PCI"/>
    <property type="match status" value="1"/>
</dbReference>
<comment type="similarity">
    <text evidence="7 8">Belongs to the eIF-3 subunit E family.</text>
</comment>
<dbReference type="InterPro" id="IPR013083">
    <property type="entry name" value="Znf_RING/FYVE/PHD"/>
</dbReference>
<evidence type="ECO:0000256" key="5">
    <source>
        <dbReference type="ARBA" id="ARBA00022833"/>
    </source>
</evidence>
<evidence type="ECO:0000256" key="8">
    <source>
        <dbReference type="PIRNR" id="PIRNR016255"/>
    </source>
</evidence>
<feature type="domain" description="RING-type" evidence="10">
    <location>
        <begin position="45"/>
        <end position="95"/>
    </location>
</feature>
<dbReference type="SUPFAM" id="SSF57850">
    <property type="entry name" value="RING/U-box"/>
    <property type="match status" value="1"/>
</dbReference>
<keyword evidence="5" id="KW-0862">Zinc</keyword>
<dbReference type="PIRSF" id="PIRSF016255">
    <property type="entry name" value="eIF3e_su6"/>
    <property type="match status" value="1"/>
</dbReference>
<dbReference type="InterPro" id="IPR016650">
    <property type="entry name" value="eIF3e"/>
</dbReference>
<keyword evidence="6 7" id="KW-0648">Protein biosynthesis</keyword>
<dbReference type="SMART" id="SM00088">
    <property type="entry name" value="PINT"/>
    <property type="match status" value="1"/>
</dbReference>
<keyword evidence="1 7" id="KW-0963">Cytoplasm</keyword>
<dbReference type="Pfam" id="PF01399">
    <property type="entry name" value="PCI"/>
    <property type="match status" value="1"/>
</dbReference>
<dbReference type="OMA" id="IMEPNRP"/>
<dbReference type="InterPro" id="IPR036390">
    <property type="entry name" value="WH_DNA-bd_sf"/>
</dbReference>
<dbReference type="GO" id="GO:0016282">
    <property type="term" value="C:eukaryotic 43S preinitiation complex"/>
    <property type="evidence" value="ECO:0007669"/>
    <property type="project" value="UniProtKB-UniRule"/>
</dbReference>
<dbReference type="GeneID" id="106061487"/>
<keyword evidence="4 9" id="KW-0863">Zinc-finger</keyword>
<dbReference type="Pfam" id="PF21357">
    <property type="entry name" value="EIF3E_C"/>
    <property type="match status" value="1"/>
</dbReference>
<evidence type="ECO:0000259" key="10">
    <source>
        <dbReference type="PROSITE" id="PS50089"/>
    </source>
</evidence>
<dbReference type="OrthoDB" id="417252at2759"/>
<dbReference type="AlphaFoldDB" id="A0A9W3AF51"/>
<dbReference type="PANTHER" id="PTHR10317">
    <property type="entry name" value="EUKARYOTIC TRANSLATION INITIATION FACTOR 3 SUBUNIT E"/>
    <property type="match status" value="1"/>
</dbReference>
<accession>A0A9W3AF51</accession>
<evidence type="ECO:0000256" key="7">
    <source>
        <dbReference type="HAMAP-Rule" id="MF_03004"/>
    </source>
</evidence>
<evidence type="ECO:0000256" key="3">
    <source>
        <dbReference type="ARBA" id="ARBA00022723"/>
    </source>
</evidence>
<evidence type="ECO:0000256" key="9">
    <source>
        <dbReference type="PROSITE-ProRule" id="PRU00175"/>
    </source>
</evidence>
<dbReference type="GO" id="GO:0033290">
    <property type="term" value="C:eukaryotic 48S preinitiation complex"/>
    <property type="evidence" value="ECO:0007669"/>
    <property type="project" value="UniProtKB-UniRule"/>
</dbReference>
<evidence type="ECO:0000256" key="1">
    <source>
        <dbReference type="ARBA" id="ARBA00022490"/>
    </source>
</evidence>
<dbReference type="Gene3D" id="3.30.40.10">
    <property type="entry name" value="Zinc/RING finger domain, C3HC4 (zinc finger)"/>
    <property type="match status" value="1"/>
</dbReference>
<dbReference type="PROSITE" id="PS50089">
    <property type="entry name" value="ZF_RING_2"/>
    <property type="match status" value="1"/>
</dbReference>
<dbReference type="SUPFAM" id="SSF46785">
    <property type="entry name" value="Winged helix' DNA-binding domain"/>
    <property type="match status" value="1"/>
</dbReference>
<dbReference type="GO" id="GO:0003743">
    <property type="term" value="F:translation initiation factor activity"/>
    <property type="evidence" value="ECO:0007669"/>
    <property type="project" value="UniProtKB-UniRule"/>
</dbReference>
<dbReference type="Pfam" id="PF09440">
    <property type="entry name" value="eIF3_N"/>
    <property type="match status" value="2"/>
</dbReference>
<gene>
    <name evidence="13" type="primary">LOC106061487</name>
</gene>
<organism evidence="12 13">
    <name type="scientific">Biomphalaria glabrata</name>
    <name type="common">Bloodfluke planorb</name>
    <name type="synonym">Freshwater snail</name>
    <dbReference type="NCBI Taxonomy" id="6526"/>
    <lineage>
        <taxon>Eukaryota</taxon>
        <taxon>Metazoa</taxon>
        <taxon>Spiralia</taxon>
        <taxon>Lophotrochozoa</taxon>
        <taxon>Mollusca</taxon>
        <taxon>Gastropoda</taxon>
        <taxon>Heterobranchia</taxon>
        <taxon>Euthyneura</taxon>
        <taxon>Panpulmonata</taxon>
        <taxon>Hygrophila</taxon>
        <taxon>Lymnaeoidea</taxon>
        <taxon>Planorbidae</taxon>
        <taxon>Biomphalaria</taxon>
    </lineage>
</organism>
<keyword evidence="2 7" id="KW-0396">Initiation factor</keyword>
<keyword evidence="3" id="KW-0479">Metal-binding</keyword>
<dbReference type="SMART" id="SM01186">
    <property type="entry name" value="eIF3_N"/>
    <property type="match status" value="1"/>
</dbReference>
<dbReference type="InterPro" id="IPR019010">
    <property type="entry name" value="eIF3e_N"/>
</dbReference>
<dbReference type="PROSITE" id="PS00518">
    <property type="entry name" value="ZF_RING_1"/>
    <property type="match status" value="1"/>
</dbReference>
<evidence type="ECO:0000259" key="11">
    <source>
        <dbReference type="PROSITE" id="PS50250"/>
    </source>
</evidence>
<protein>
    <recommendedName>
        <fullName evidence="7 8">Eukaryotic translation initiation factor 3 subunit E</fullName>
        <shortName evidence="7">eIF3e</shortName>
    </recommendedName>
    <alternativeName>
        <fullName evidence="7">Eukaryotic translation initiation factor 3 subunit 6</fullName>
    </alternativeName>
</protein>
<evidence type="ECO:0000313" key="12">
    <source>
        <dbReference type="Proteomes" id="UP001165740"/>
    </source>
</evidence>
<dbReference type="Proteomes" id="UP001165740">
    <property type="component" value="Chromosome 5"/>
</dbReference>
<dbReference type="GO" id="GO:0071540">
    <property type="term" value="C:eukaryotic translation initiation factor 3 complex, eIF3e"/>
    <property type="evidence" value="ECO:0007669"/>
    <property type="project" value="UniProtKB-UniRule"/>
</dbReference>
<keyword evidence="12" id="KW-1185">Reference proteome</keyword>
<evidence type="ECO:0000313" key="13">
    <source>
        <dbReference type="RefSeq" id="XP_055885945.1"/>
    </source>
</evidence>
<dbReference type="HAMAP" id="MF_03004">
    <property type="entry name" value="eIF3e"/>
    <property type="match status" value="1"/>
</dbReference>
<dbReference type="CDD" id="cd21378">
    <property type="entry name" value="eIF3E"/>
    <property type="match status" value="1"/>
</dbReference>
<feature type="domain" description="PCI" evidence="11">
    <location>
        <begin position="318"/>
        <end position="492"/>
    </location>
</feature>
<dbReference type="InterPro" id="IPR001841">
    <property type="entry name" value="Znf_RING"/>
</dbReference>
<evidence type="ECO:0000256" key="6">
    <source>
        <dbReference type="ARBA" id="ARBA00022917"/>
    </source>
</evidence>
<dbReference type="SMART" id="SM00184">
    <property type="entry name" value="RING"/>
    <property type="match status" value="1"/>
</dbReference>
<dbReference type="Pfam" id="PF00097">
    <property type="entry name" value="zf-C3HC4"/>
    <property type="match status" value="1"/>
</dbReference>